<comment type="similarity">
    <text evidence="2">Belongs to the asparagine synthetase family.</text>
</comment>
<keyword evidence="14" id="KW-1185">Reference proteome</keyword>
<dbReference type="GO" id="GO:0006529">
    <property type="term" value="P:asparagine biosynthetic process"/>
    <property type="evidence" value="ECO:0007669"/>
    <property type="project" value="UniProtKB-KW"/>
</dbReference>
<dbReference type="InterPro" id="IPR033738">
    <property type="entry name" value="AsnB_N"/>
</dbReference>
<evidence type="ECO:0000313" key="14">
    <source>
        <dbReference type="Proteomes" id="UP000003340"/>
    </source>
</evidence>
<reference evidence="13 14" key="1">
    <citation type="submission" date="2009-01" db="EMBL/GenBank/DDBJ databases">
        <authorList>
            <person name="Fulton L."/>
            <person name="Clifton S."/>
            <person name="Fulton B."/>
            <person name="Xu J."/>
            <person name="Minx P."/>
            <person name="Pepin K.H."/>
            <person name="Johnson M."/>
            <person name="Bhonagiri V."/>
            <person name="Nash W.E."/>
            <person name="Mardis E.R."/>
            <person name="Wilson R.K."/>
        </authorList>
    </citation>
    <scope>NUCLEOTIDE SEQUENCE [LARGE SCALE GENOMIC DNA]</scope>
    <source>
        <strain evidence="13 14">DSM 5476</strain>
    </source>
</reference>
<dbReference type="Proteomes" id="UP000003340">
    <property type="component" value="Unassembled WGS sequence"/>
</dbReference>
<evidence type="ECO:0000256" key="9">
    <source>
        <dbReference type="PIRSR" id="PIRSR001589-1"/>
    </source>
</evidence>
<evidence type="ECO:0000256" key="4">
    <source>
        <dbReference type="ARBA" id="ARBA00022741"/>
    </source>
</evidence>
<dbReference type="HOGENOM" id="CLU_438416_0_0_9"/>
<evidence type="ECO:0000256" key="10">
    <source>
        <dbReference type="PIRSR" id="PIRSR001589-2"/>
    </source>
</evidence>
<feature type="site" description="Important for beta-aspartyl-AMP intermediate formation" evidence="11">
    <location>
        <position position="371"/>
    </location>
</feature>
<sequence length="623" mass="72324">QHPPKRGGLHMCGFAGYINSGICDNNELVIKKMADRIIHRGPDDASYYVDEDIALGFRRLSIIDLEGGRQPILNEDKSMVLTFNGEIYNFQEIREDLLAKGHVFTTKTDSEVLLHGYEEYGAELLQKLRGMYAFVIWDKREKKLFGARDIFGIKPFYYYKDGKEFLFGSEIKSFLDHPGFKKEVNEARLPEYLCYEYIPNEETMFKNVFKLLGGHYFEYQNGTLTIKKYYDITYNIDESKTLAEWEQRITEEFTGSVRAHEISDVEVGCFLSSGVDSSYVVKEVSKVTKQVKTFSVGYEEEKYSELSYAQDFSKTVGVPNISNKVSAEEYFDMAGKIQYYMDDPLPNPSEVPLYFLANNAAKHVKVVLSGEGADELFGGYPLYLAGGHFEKYSRLPKGIRKAAGKLASKCPEFKGKHFLVRGGMEPYQRYMRANYVFTWQERGKYLKKPIRAKNPAEYVKPYFDKVAQYDEPTQLQYVDMHIWMVYDILQKADRMSMANSLELRVPFLDKKMLELALQIPARYRVDNEVTKVALRSAAIKQIPERTANKKKLGFPVPLNDWMREDRFYNRIKEAFEGEIAAKFFNQTEIMKLLTDHKAGAQNMKKVWTIYTFILWYEQFFVLN</sequence>
<evidence type="ECO:0000256" key="7">
    <source>
        <dbReference type="ARBA" id="ARBA00022962"/>
    </source>
</evidence>
<evidence type="ECO:0000256" key="3">
    <source>
        <dbReference type="ARBA" id="ARBA00012737"/>
    </source>
</evidence>
<dbReference type="InterPro" id="IPR006426">
    <property type="entry name" value="Asn_synth_AEB"/>
</dbReference>
<evidence type="ECO:0000313" key="13">
    <source>
        <dbReference type="EMBL" id="EEG31093.1"/>
    </source>
</evidence>
<dbReference type="PANTHER" id="PTHR43284:SF1">
    <property type="entry name" value="ASPARAGINE SYNTHETASE"/>
    <property type="match status" value="1"/>
</dbReference>
<feature type="binding site" evidence="10">
    <location>
        <position position="109"/>
    </location>
    <ligand>
        <name>L-glutamine</name>
        <dbReference type="ChEBI" id="CHEBI:58359"/>
    </ligand>
</feature>
<accession>C0EC32</accession>
<dbReference type="Pfam" id="PF00733">
    <property type="entry name" value="Asn_synthase"/>
    <property type="match status" value="1"/>
</dbReference>
<gene>
    <name evidence="13" type="primary">asnB</name>
    <name evidence="13" type="ORF">CLOSTMETH_01401</name>
</gene>
<dbReference type="CDD" id="cd00712">
    <property type="entry name" value="AsnB"/>
    <property type="match status" value="1"/>
</dbReference>
<protein>
    <recommendedName>
        <fullName evidence="3">asparagine synthase (glutamine-hydrolyzing)</fullName>
        <ecNumber evidence="3">6.3.5.4</ecNumber>
    </recommendedName>
</protein>
<keyword evidence="4 10" id="KW-0547">Nucleotide-binding</keyword>
<dbReference type="EC" id="6.3.5.4" evidence="3"/>
<dbReference type="NCBIfam" id="TIGR01536">
    <property type="entry name" value="asn_synth_AEB"/>
    <property type="match status" value="1"/>
</dbReference>
<dbReference type="InterPro" id="IPR001962">
    <property type="entry name" value="Asn_synthase"/>
</dbReference>
<proteinExistence type="inferred from homology"/>
<feature type="active site" description="For GATase activity" evidence="9">
    <location>
        <position position="12"/>
    </location>
</feature>
<dbReference type="Pfam" id="PF13537">
    <property type="entry name" value="GATase_7"/>
    <property type="match status" value="1"/>
</dbReference>
<comment type="pathway">
    <text evidence="1">Amino-acid biosynthesis; L-asparagine biosynthesis; L-asparagine from L-aspartate (L-Gln route): step 1/1.</text>
</comment>
<comment type="caution">
    <text evidence="13">The sequence shown here is derived from an EMBL/GenBank/DDBJ whole genome shotgun (WGS) entry which is preliminary data.</text>
</comment>
<feature type="non-terminal residue" evidence="13">
    <location>
        <position position="1"/>
    </location>
</feature>
<dbReference type="STRING" id="537013.CLOSTMETH_01401"/>
<dbReference type="PIRSF" id="PIRSF001589">
    <property type="entry name" value="Asn_synthetase_glu-h"/>
    <property type="match status" value="1"/>
</dbReference>
<keyword evidence="5 10" id="KW-0067">ATP-binding</keyword>
<dbReference type="AlphaFoldDB" id="C0EC32"/>
<dbReference type="GO" id="GO:0004066">
    <property type="term" value="F:asparagine synthase (glutamine-hydrolyzing) activity"/>
    <property type="evidence" value="ECO:0007669"/>
    <property type="project" value="UniProtKB-EC"/>
</dbReference>
<feature type="binding site" evidence="10">
    <location>
        <begin position="369"/>
        <end position="370"/>
    </location>
    <ligand>
        <name>ATP</name>
        <dbReference type="ChEBI" id="CHEBI:30616"/>
    </ligand>
</feature>
<organism evidence="13 14">
    <name type="scientific">[Clostridium] methylpentosum DSM 5476</name>
    <dbReference type="NCBI Taxonomy" id="537013"/>
    <lineage>
        <taxon>Bacteria</taxon>
        <taxon>Bacillati</taxon>
        <taxon>Bacillota</taxon>
        <taxon>Clostridia</taxon>
        <taxon>Eubacteriales</taxon>
        <taxon>Oscillospiraceae</taxon>
        <taxon>Oscillospiraceae incertae sedis</taxon>
    </lineage>
</organism>
<dbReference type="GO" id="GO:0005524">
    <property type="term" value="F:ATP binding"/>
    <property type="evidence" value="ECO:0007669"/>
    <property type="project" value="UniProtKB-KW"/>
</dbReference>
<evidence type="ECO:0000256" key="8">
    <source>
        <dbReference type="ARBA" id="ARBA00048741"/>
    </source>
</evidence>
<feature type="binding site" evidence="10">
    <location>
        <position position="296"/>
    </location>
    <ligand>
        <name>ATP</name>
        <dbReference type="ChEBI" id="CHEBI:30616"/>
    </ligand>
</feature>
<dbReference type="InterPro" id="IPR017932">
    <property type="entry name" value="GATase_2_dom"/>
</dbReference>
<dbReference type="EMBL" id="ACEC01000045">
    <property type="protein sequence ID" value="EEG31093.1"/>
    <property type="molecule type" value="Genomic_DNA"/>
</dbReference>
<dbReference type="InterPro" id="IPR014729">
    <property type="entry name" value="Rossmann-like_a/b/a_fold"/>
</dbReference>
<dbReference type="PROSITE" id="PS51278">
    <property type="entry name" value="GATASE_TYPE_2"/>
    <property type="match status" value="1"/>
</dbReference>
<evidence type="ECO:0000256" key="11">
    <source>
        <dbReference type="PIRSR" id="PIRSR001589-3"/>
    </source>
</evidence>
<dbReference type="InterPro" id="IPR051786">
    <property type="entry name" value="ASN_synthetase/amidase"/>
</dbReference>
<evidence type="ECO:0000256" key="5">
    <source>
        <dbReference type="ARBA" id="ARBA00022840"/>
    </source>
</evidence>
<keyword evidence="9" id="KW-0028">Amino-acid biosynthesis</keyword>
<evidence type="ECO:0000259" key="12">
    <source>
        <dbReference type="PROSITE" id="PS51278"/>
    </source>
</evidence>
<dbReference type="PANTHER" id="PTHR43284">
    <property type="entry name" value="ASPARAGINE SYNTHETASE (GLUTAMINE-HYDROLYZING)"/>
    <property type="match status" value="1"/>
</dbReference>
<dbReference type="eggNOG" id="COG0367">
    <property type="taxonomic scope" value="Bacteria"/>
</dbReference>
<dbReference type="InterPro" id="IPR029055">
    <property type="entry name" value="Ntn_hydrolases_N"/>
</dbReference>
<reference evidence="13 14" key="2">
    <citation type="submission" date="2009-02" db="EMBL/GenBank/DDBJ databases">
        <title>Draft genome sequence of Clostridium methylpentosum (DSM 5476).</title>
        <authorList>
            <person name="Sudarsanam P."/>
            <person name="Ley R."/>
            <person name="Guruge J."/>
            <person name="Turnbaugh P.J."/>
            <person name="Mahowald M."/>
            <person name="Liep D."/>
            <person name="Gordon J."/>
        </authorList>
    </citation>
    <scope>NUCLEOTIDE SEQUENCE [LARGE SCALE GENOMIC DNA]</scope>
    <source>
        <strain evidence="13 14">DSM 5476</strain>
    </source>
</reference>
<feature type="domain" description="Glutamine amidotransferase type-2" evidence="12">
    <location>
        <begin position="12"/>
        <end position="222"/>
    </location>
</feature>
<dbReference type="SUPFAM" id="SSF56235">
    <property type="entry name" value="N-terminal nucleophile aminohydrolases (Ntn hydrolases)"/>
    <property type="match status" value="1"/>
</dbReference>
<evidence type="ECO:0000256" key="1">
    <source>
        <dbReference type="ARBA" id="ARBA00005187"/>
    </source>
</evidence>
<evidence type="ECO:0000256" key="6">
    <source>
        <dbReference type="ARBA" id="ARBA00022888"/>
    </source>
</evidence>
<comment type="catalytic activity">
    <reaction evidence="8">
        <text>L-aspartate + L-glutamine + ATP + H2O = L-asparagine + L-glutamate + AMP + diphosphate + H(+)</text>
        <dbReference type="Rhea" id="RHEA:12228"/>
        <dbReference type="ChEBI" id="CHEBI:15377"/>
        <dbReference type="ChEBI" id="CHEBI:15378"/>
        <dbReference type="ChEBI" id="CHEBI:29985"/>
        <dbReference type="ChEBI" id="CHEBI:29991"/>
        <dbReference type="ChEBI" id="CHEBI:30616"/>
        <dbReference type="ChEBI" id="CHEBI:33019"/>
        <dbReference type="ChEBI" id="CHEBI:58048"/>
        <dbReference type="ChEBI" id="CHEBI:58359"/>
        <dbReference type="ChEBI" id="CHEBI:456215"/>
        <dbReference type="EC" id="6.3.5.4"/>
    </reaction>
</comment>
<dbReference type="CDD" id="cd01991">
    <property type="entry name" value="Asn_synthase_B_C"/>
    <property type="match status" value="1"/>
</dbReference>
<keyword evidence="6 9" id="KW-0061">Asparagine biosynthesis</keyword>
<dbReference type="Gene3D" id="3.60.20.10">
    <property type="entry name" value="Glutamine Phosphoribosylpyrophosphate, subunit 1, domain 1"/>
    <property type="match status" value="1"/>
</dbReference>
<dbReference type="Gene3D" id="3.40.50.620">
    <property type="entry name" value="HUPs"/>
    <property type="match status" value="1"/>
</dbReference>
<keyword evidence="7 9" id="KW-0315">Glutamine amidotransferase</keyword>
<dbReference type="SUPFAM" id="SSF52402">
    <property type="entry name" value="Adenine nucleotide alpha hydrolases-like"/>
    <property type="match status" value="1"/>
</dbReference>
<keyword evidence="13" id="KW-0436">Ligase</keyword>
<evidence type="ECO:0000256" key="2">
    <source>
        <dbReference type="ARBA" id="ARBA00005752"/>
    </source>
</evidence>
<name>C0EC32_9FIRM</name>
<dbReference type="GO" id="GO:0005829">
    <property type="term" value="C:cytosol"/>
    <property type="evidence" value="ECO:0007669"/>
    <property type="project" value="TreeGrafter"/>
</dbReference>